<dbReference type="OrthoDB" id="3026831at2759"/>
<dbReference type="SUPFAM" id="SSF56112">
    <property type="entry name" value="Protein kinase-like (PK-like)"/>
    <property type="match status" value="1"/>
</dbReference>
<dbReference type="Gene3D" id="3.30.40.10">
    <property type="entry name" value="Zinc/RING finger domain, C3HC4 (zinc finger)"/>
    <property type="match status" value="1"/>
</dbReference>
<feature type="compositionally biased region" description="Gly residues" evidence="1">
    <location>
        <begin position="37"/>
        <end position="55"/>
    </location>
</feature>
<evidence type="ECO:0000313" key="2">
    <source>
        <dbReference type="EMBL" id="KAF7361287.1"/>
    </source>
</evidence>
<dbReference type="SUPFAM" id="SSF57903">
    <property type="entry name" value="FYVE/PHD zinc finger"/>
    <property type="match status" value="1"/>
</dbReference>
<evidence type="ECO:0000256" key="1">
    <source>
        <dbReference type="SAM" id="MobiDB-lite"/>
    </source>
</evidence>
<dbReference type="AlphaFoldDB" id="A0A8H7D6L6"/>
<evidence type="ECO:0000313" key="3">
    <source>
        <dbReference type="Proteomes" id="UP000623467"/>
    </source>
</evidence>
<organism evidence="2 3">
    <name type="scientific">Mycena sanguinolenta</name>
    <dbReference type="NCBI Taxonomy" id="230812"/>
    <lineage>
        <taxon>Eukaryota</taxon>
        <taxon>Fungi</taxon>
        <taxon>Dikarya</taxon>
        <taxon>Basidiomycota</taxon>
        <taxon>Agaricomycotina</taxon>
        <taxon>Agaricomycetes</taxon>
        <taxon>Agaricomycetidae</taxon>
        <taxon>Agaricales</taxon>
        <taxon>Marasmiineae</taxon>
        <taxon>Mycenaceae</taxon>
        <taxon>Mycena</taxon>
    </lineage>
</organism>
<evidence type="ECO:0008006" key="4">
    <source>
        <dbReference type="Google" id="ProtNLM"/>
    </source>
</evidence>
<dbReference type="InterPro" id="IPR011009">
    <property type="entry name" value="Kinase-like_dom_sf"/>
</dbReference>
<comment type="caution">
    <text evidence="2">The sequence shown here is derived from an EMBL/GenBank/DDBJ whole genome shotgun (WGS) entry which is preliminary data.</text>
</comment>
<gene>
    <name evidence="2" type="ORF">MSAN_01161200</name>
</gene>
<proteinExistence type="predicted"/>
<protein>
    <recommendedName>
        <fullName evidence="4">Zinc finger PHD-type domain-containing protein</fullName>
    </recommendedName>
</protein>
<dbReference type="Proteomes" id="UP000623467">
    <property type="component" value="Unassembled WGS sequence"/>
</dbReference>
<dbReference type="Gene3D" id="3.30.200.20">
    <property type="entry name" value="Phosphorylase Kinase, domain 1"/>
    <property type="match status" value="1"/>
</dbReference>
<sequence>MCQQPIQRHPTYHKPPLTLAMLDQASEFRTVNIYGGAGGDGGTGGEQGGSGGVGEGPTANFGVVNADTIVIQNHWPDYAPVGAGSSDGTSYESSGTSYNSGNIFNVRGMKRRREETEDESASSLLTRSVDKRRRLNEDEDEIEIISSRNLKLIREIGSGPGYFVHAGQNNSRAVLVKVFNLNSSRRVSGVVPATFHLTWICCKQLESTVALSKGIMHPNVLRLLGISSPAASSHFIVYENGKLQGLQLRVVCLSTESIHWQNAEGPLAVALKTDLKRSVMLGFRMVAGLSAGLNYLFVQGVFVRRMGVENFDISLDVDDRFVISVHPRLPEEEEGDTAEYGDRERNAWVVFNALCNKTLTSANRVLYPEGIPREPAILDVGRAASEKSMSPSQLSFGSPASLQITQGLQVPRREYVWRIMDRGYQSLENIARRMTLDLDMEFRSLPRMNWTDGRASHRYAGYAREGTTLATTILNSGLVAYDAPNSLERCLICQEIVDLRETLRCRCGDLAPGTRHTIKCRTCKFWSHSDCVGDPNTEFTCWLCMRSEEPSQQTLNEGH</sequence>
<dbReference type="InterPro" id="IPR011011">
    <property type="entry name" value="Znf_FYVE_PHD"/>
</dbReference>
<name>A0A8H7D6L6_9AGAR</name>
<reference evidence="2" key="1">
    <citation type="submission" date="2020-05" db="EMBL/GenBank/DDBJ databases">
        <title>Mycena genomes resolve the evolution of fungal bioluminescence.</title>
        <authorList>
            <person name="Tsai I.J."/>
        </authorList>
    </citation>
    <scope>NUCLEOTIDE SEQUENCE</scope>
    <source>
        <strain evidence="2">160909Yilan</strain>
    </source>
</reference>
<feature type="region of interest" description="Disordered" evidence="1">
    <location>
        <begin position="37"/>
        <end position="56"/>
    </location>
</feature>
<keyword evidence="3" id="KW-1185">Reference proteome</keyword>
<dbReference type="EMBL" id="JACAZH010000008">
    <property type="protein sequence ID" value="KAF7361287.1"/>
    <property type="molecule type" value="Genomic_DNA"/>
</dbReference>
<accession>A0A8H7D6L6</accession>
<dbReference type="InterPro" id="IPR013083">
    <property type="entry name" value="Znf_RING/FYVE/PHD"/>
</dbReference>